<evidence type="ECO:0000256" key="3">
    <source>
        <dbReference type="ARBA" id="ARBA00022833"/>
    </source>
</evidence>
<dbReference type="EMBL" id="JAPWTJ010000961">
    <property type="protein sequence ID" value="KAJ8974605.1"/>
    <property type="molecule type" value="Genomic_DNA"/>
</dbReference>
<feature type="coiled-coil region" evidence="6">
    <location>
        <begin position="271"/>
        <end position="298"/>
    </location>
</feature>
<keyword evidence="1" id="KW-0479">Metal-binding</keyword>
<reference evidence="8" key="1">
    <citation type="journal article" date="2023" name="Insect Mol. Biol.">
        <title>Genome sequencing provides insights into the evolution of gene families encoding plant cell wall-degrading enzymes in longhorned beetles.</title>
        <authorList>
            <person name="Shin N.R."/>
            <person name="Okamura Y."/>
            <person name="Kirsch R."/>
            <person name="Pauchet Y."/>
        </authorList>
    </citation>
    <scope>NUCLEOTIDE SEQUENCE</scope>
    <source>
        <strain evidence="8">MMC_N1</strain>
    </source>
</reference>
<evidence type="ECO:0000256" key="2">
    <source>
        <dbReference type="ARBA" id="ARBA00022771"/>
    </source>
</evidence>
<dbReference type="Pfam" id="PF05485">
    <property type="entry name" value="THAP"/>
    <property type="match status" value="1"/>
</dbReference>
<dbReference type="Gene3D" id="6.20.210.20">
    <property type="entry name" value="THAP domain"/>
    <property type="match status" value="1"/>
</dbReference>
<proteinExistence type="predicted"/>
<feature type="domain" description="THAP-type" evidence="7">
    <location>
        <begin position="1"/>
        <end position="82"/>
    </location>
</feature>
<keyword evidence="4 5" id="KW-0238">DNA-binding</keyword>
<comment type="caution">
    <text evidence="8">The sequence shown here is derived from an EMBL/GenBank/DDBJ whole genome shotgun (WGS) entry which is preliminary data.</text>
</comment>
<dbReference type="PROSITE" id="PS50950">
    <property type="entry name" value="ZF_THAP"/>
    <property type="match status" value="1"/>
</dbReference>
<dbReference type="SMART" id="SM00692">
    <property type="entry name" value="DM3"/>
    <property type="match status" value="1"/>
</dbReference>
<evidence type="ECO:0000256" key="4">
    <source>
        <dbReference type="ARBA" id="ARBA00023125"/>
    </source>
</evidence>
<keyword evidence="9" id="KW-1185">Reference proteome</keyword>
<keyword evidence="2 5" id="KW-0863">Zinc-finger</keyword>
<sequence length="313" mass="35328">MPSVCILCSRKSASKENIYLHGFPRNRELCKAWKTACGIPETANVSNSYICTFHFALDQLKLPGLDSKSRVFLQHGAVPSINIPKHIHYSGLIPDCAPLDVTPVIRVDENRIQEVGPEEIAINVDPILNDEVKQFFVTVKPPHILYQVENINNAEIPRVSECLVPNSPASVKTTSMRTSADIIAESWMSTDNNPSVAPQADETTNNFVQKTDQSRNIGYNEIKFGPLLKRPRFDEPVFISQITPHDFSTGKKVHQTMNFIKERFMEKSNTIKLLQNINSRQRERIVSLEARIKKLEGKMGGEYVYGYPSDEVT</sequence>
<evidence type="ECO:0000259" key="7">
    <source>
        <dbReference type="PROSITE" id="PS50950"/>
    </source>
</evidence>
<evidence type="ECO:0000313" key="9">
    <source>
        <dbReference type="Proteomes" id="UP001162164"/>
    </source>
</evidence>
<dbReference type="InterPro" id="IPR038441">
    <property type="entry name" value="THAP_Znf_sf"/>
</dbReference>
<dbReference type="SUPFAM" id="SSF57716">
    <property type="entry name" value="Glucocorticoid receptor-like (DNA-binding domain)"/>
    <property type="match status" value="1"/>
</dbReference>
<protein>
    <recommendedName>
        <fullName evidence="7">THAP-type domain-containing protein</fullName>
    </recommendedName>
</protein>
<dbReference type="InterPro" id="IPR006612">
    <property type="entry name" value="THAP_Znf"/>
</dbReference>
<dbReference type="SMART" id="SM00980">
    <property type="entry name" value="THAP"/>
    <property type="match status" value="1"/>
</dbReference>
<evidence type="ECO:0000313" key="8">
    <source>
        <dbReference type="EMBL" id="KAJ8974605.1"/>
    </source>
</evidence>
<evidence type="ECO:0000256" key="6">
    <source>
        <dbReference type="SAM" id="Coils"/>
    </source>
</evidence>
<evidence type="ECO:0000256" key="5">
    <source>
        <dbReference type="PROSITE-ProRule" id="PRU00309"/>
    </source>
</evidence>
<keyword evidence="6" id="KW-0175">Coiled coil</keyword>
<name>A0ABQ9J8W0_9CUCU</name>
<dbReference type="Proteomes" id="UP001162164">
    <property type="component" value="Unassembled WGS sequence"/>
</dbReference>
<accession>A0ABQ9J8W0</accession>
<organism evidence="8 9">
    <name type="scientific">Molorchus minor</name>
    <dbReference type="NCBI Taxonomy" id="1323400"/>
    <lineage>
        <taxon>Eukaryota</taxon>
        <taxon>Metazoa</taxon>
        <taxon>Ecdysozoa</taxon>
        <taxon>Arthropoda</taxon>
        <taxon>Hexapoda</taxon>
        <taxon>Insecta</taxon>
        <taxon>Pterygota</taxon>
        <taxon>Neoptera</taxon>
        <taxon>Endopterygota</taxon>
        <taxon>Coleoptera</taxon>
        <taxon>Polyphaga</taxon>
        <taxon>Cucujiformia</taxon>
        <taxon>Chrysomeloidea</taxon>
        <taxon>Cerambycidae</taxon>
        <taxon>Lamiinae</taxon>
        <taxon>Monochamini</taxon>
        <taxon>Molorchus</taxon>
    </lineage>
</organism>
<evidence type="ECO:0000256" key="1">
    <source>
        <dbReference type="ARBA" id="ARBA00022723"/>
    </source>
</evidence>
<keyword evidence="3" id="KW-0862">Zinc</keyword>
<gene>
    <name evidence="8" type="ORF">NQ317_019350</name>
</gene>